<dbReference type="SUPFAM" id="SSF51182">
    <property type="entry name" value="RmlC-like cupins"/>
    <property type="match status" value="1"/>
</dbReference>
<comment type="caution">
    <text evidence="2">The sequence shown here is derived from an EMBL/GenBank/DDBJ whole genome shotgun (WGS) entry which is preliminary data.</text>
</comment>
<reference evidence="2 3" key="1">
    <citation type="journal article" date="2014" name="J. Microbiol.">
        <title>Diaminobutyricibacter tongyongensis gen. nov., sp. nov. and Homoserinibacter gongjuensis gen. nov., sp. nov. belong to the family Microbacteriaceae.</title>
        <authorList>
            <person name="Kim S.J."/>
            <person name="Ahn J.H."/>
            <person name="Weon H.Y."/>
            <person name="Hamada M."/>
            <person name="Suzuki K."/>
            <person name="Kwon S.W."/>
        </authorList>
    </citation>
    <scope>NUCLEOTIDE SEQUENCE [LARGE SCALE GENOMIC DNA]</scope>
    <source>
        <strain evidence="2 3">NBRC 108724</strain>
    </source>
</reference>
<gene>
    <name evidence="2" type="ORF">G3T36_03915</name>
</gene>
<dbReference type="InterPro" id="IPR014710">
    <property type="entry name" value="RmlC-like_jellyroll"/>
</dbReference>
<dbReference type="InterPro" id="IPR011051">
    <property type="entry name" value="RmlC_Cupin_sf"/>
</dbReference>
<protein>
    <submittedName>
        <fullName evidence="2">Cupin domain-containing protein</fullName>
    </submittedName>
</protein>
<proteinExistence type="predicted"/>
<dbReference type="Proteomes" id="UP000474967">
    <property type="component" value="Unassembled WGS sequence"/>
</dbReference>
<dbReference type="CDD" id="cd02233">
    <property type="entry name" value="cupin_HNL-like"/>
    <property type="match status" value="1"/>
</dbReference>
<dbReference type="PANTHER" id="PTHR43698">
    <property type="entry name" value="RIBD C-TERMINAL DOMAIN CONTAINING PROTEIN"/>
    <property type="match status" value="1"/>
</dbReference>
<dbReference type="InterPro" id="IPR013096">
    <property type="entry name" value="Cupin_2"/>
</dbReference>
<feature type="domain" description="Cupin type-2" evidence="1">
    <location>
        <begin position="37"/>
        <end position="97"/>
    </location>
</feature>
<evidence type="ECO:0000313" key="3">
    <source>
        <dbReference type="Proteomes" id="UP000474967"/>
    </source>
</evidence>
<sequence length="144" mass="14987">MNIEPQQPTSAGPAERFIGQVWVDLIAPSAAQLTAGIVRFAPGAHTAWHVHAHGQTLHITEGTALIQARGGDPLVAHAGDTVYTPPGEWHWHGATDTGFMTHLALSASPADADGATVTWGEHISDADYAAANRAARAGAATSER</sequence>
<evidence type="ECO:0000313" key="2">
    <source>
        <dbReference type="EMBL" id="NEN05010.1"/>
    </source>
</evidence>
<keyword evidence="3" id="KW-1185">Reference proteome</keyword>
<dbReference type="PANTHER" id="PTHR43698:SF1">
    <property type="entry name" value="BLL4564 PROTEIN"/>
    <property type="match status" value="1"/>
</dbReference>
<dbReference type="Pfam" id="PF07883">
    <property type="entry name" value="Cupin_2"/>
    <property type="match status" value="1"/>
</dbReference>
<name>A0A6L9XUD2_9MICO</name>
<dbReference type="Gene3D" id="2.60.120.10">
    <property type="entry name" value="Jelly Rolls"/>
    <property type="match status" value="1"/>
</dbReference>
<dbReference type="EMBL" id="JAAGWY010000001">
    <property type="protein sequence ID" value="NEN05010.1"/>
    <property type="molecule type" value="Genomic_DNA"/>
</dbReference>
<dbReference type="InterPro" id="IPR047263">
    <property type="entry name" value="HNL-like_cupin"/>
</dbReference>
<organism evidence="2 3">
    <name type="scientific">Leifsonia tongyongensis</name>
    <dbReference type="NCBI Taxonomy" id="1268043"/>
    <lineage>
        <taxon>Bacteria</taxon>
        <taxon>Bacillati</taxon>
        <taxon>Actinomycetota</taxon>
        <taxon>Actinomycetes</taxon>
        <taxon>Micrococcales</taxon>
        <taxon>Microbacteriaceae</taxon>
        <taxon>Leifsonia</taxon>
    </lineage>
</organism>
<accession>A0A6L9XUD2</accession>
<dbReference type="AlphaFoldDB" id="A0A6L9XUD2"/>
<evidence type="ECO:0000259" key="1">
    <source>
        <dbReference type="Pfam" id="PF07883"/>
    </source>
</evidence>
<dbReference type="RefSeq" id="WP_163288086.1">
    <property type="nucleotide sequence ID" value="NZ_JAAGWY010000001.1"/>
</dbReference>